<evidence type="ECO:0000313" key="5">
    <source>
        <dbReference type="Proteomes" id="UP000433483"/>
    </source>
</evidence>
<reference evidence="2 7" key="1">
    <citation type="submission" date="2018-09" db="EMBL/GenBank/DDBJ databases">
        <title>Genomic investigation of the strawberry pathogen Phytophthora fragariae indicates pathogenicity is determined by transcriptional variation in three key races.</title>
        <authorList>
            <person name="Adams T.M."/>
            <person name="Armitage A.D."/>
            <person name="Sobczyk M.K."/>
            <person name="Bates H.J."/>
            <person name="Dunwell J.M."/>
            <person name="Nellist C.F."/>
            <person name="Harrison R.J."/>
        </authorList>
    </citation>
    <scope>NUCLEOTIDE SEQUENCE [LARGE SCALE GENOMIC DNA]</scope>
    <source>
        <strain evidence="4 6">BC-1</strain>
        <strain evidence="3 5">NOV-27</strain>
        <strain evidence="2 7">SCRP245</strain>
    </source>
</reference>
<keyword evidence="5" id="KW-1185">Reference proteome</keyword>
<evidence type="ECO:0000256" key="1">
    <source>
        <dbReference type="SAM" id="MobiDB-lite"/>
    </source>
</evidence>
<evidence type="ECO:0000313" key="3">
    <source>
        <dbReference type="EMBL" id="KAE9176224.1"/>
    </source>
</evidence>
<comment type="caution">
    <text evidence="2">The sequence shown here is derived from an EMBL/GenBank/DDBJ whole genome shotgun (WGS) entry which is preliminary data.</text>
</comment>
<dbReference type="Proteomes" id="UP000460718">
    <property type="component" value="Unassembled WGS sequence"/>
</dbReference>
<gene>
    <name evidence="4" type="ORF">PF002_g23877</name>
    <name evidence="3" type="ORF">PF005_g25054</name>
    <name evidence="2" type="ORF">PF011_g27796</name>
</gene>
<feature type="compositionally biased region" description="Polar residues" evidence="1">
    <location>
        <begin position="7"/>
        <end position="16"/>
    </location>
</feature>
<dbReference type="Proteomes" id="UP000440367">
    <property type="component" value="Unassembled WGS sequence"/>
</dbReference>
<evidence type="ECO:0000313" key="4">
    <source>
        <dbReference type="EMBL" id="KAE9193539.1"/>
    </source>
</evidence>
<evidence type="ECO:0000313" key="7">
    <source>
        <dbReference type="Proteomes" id="UP000460718"/>
    </source>
</evidence>
<feature type="region of interest" description="Disordered" evidence="1">
    <location>
        <begin position="1"/>
        <end position="24"/>
    </location>
</feature>
<organism evidence="2 7">
    <name type="scientific">Phytophthora fragariae</name>
    <dbReference type="NCBI Taxonomy" id="53985"/>
    <lineage>
        <taxon>Eukaryota</taxon>
        <taxon>Sar</taxon>
        <taxon>Stramenopiles</taxon>
        <taxon>Oomycota</taxon>
        <taxon>Peronosporomycetes</taxon>
        <taxon>Peronosporales</taxon>
        <taxon>Peronosporaceae</taxon>
        <taxon>Phytophthora</taxon>
    </lineage>
</organism>
<dbReference type="EMBL" id="QXFW01004183">
    <property type="protein sequence ID" value="KAE8966827.1"/>
    <property type="molecule type" value="Genomic_DNA"/>
</dbReference>
<dbReference type="AlphaFoldDB" id="A0A6A3HC98"/>
<evidence type="ECO:0000313" key="6">
    <source>
        <dbReference type="Proteomes" id="UP000440367"/>
    </source>
</evidence>
<dbReference type="OrthoDB" id="10342096at2759"/>
<dbReference type="Proteomes" id="UP000433483">
    <property type="component" value="Unassembled WGS sequence"/>
</dbReference>
<proteinExistence type="predicted"/>
<protein>
    <submittedName>
        <fullName evidence="2">Uncharacterized protein</fullName>
    </submittedName>
</protein>
<dbReference type="EMBL" id="QXGB01002639">
    <property type="protein sequence ID" value="KAE9176224.1"/>
    <property type="molecule type" value="Genomic_DNA"/>
</dbReference>
<evidence type="ECO:0000313" key="2">
    <source>
        <dbReference type="EMBL" id="KAE8966827.1"/>
    </source>
</evidence>
<name>A0A6A3HC98_9STRA</name>
<accession>A0A6A3HC98</accession>
<dbReference type="EMBL" id="QXGD01002108">
    <property type="protein sequence ID" value="KAE9193539.1"/>
    <property type="molecule type" value="Genomic_DNA"/>
</dbReference>
<sequence>MAKKKTTTGSGSNQRSVKGKRRRRTGWRGRYGYLIGVNVSLCYYKRDRDQPVRERSLLRKLRVATTKTVRLSPIQVLQVSLVLKAHLRSRAMKQAQVAARRLPLLLQLSNGPHTLEA</sequence>